<keyword evidence="20" id="KW-0675">Receptor</keyword>
<dbReference type="InterPro" id="IPR013106">
    <property type="entry name" value="Ig_V-set"/>
</dbReference>
<evidence type="ECO:0000256" key="5">
    <source>
        <dbReference type="ARBA" id="ARBA00022692"/>
    </source>
</evidence>
<keyword evidence="4" id="KW-1003">Cell membrane</keyword>
<dbReference type="AlphaFoldDB" id="A0A1A8QXI1"/>
<reference evidence="20" key="1">
    <citation type="submission" date="2016-05" db="EMBL/GenBank/DDBJ databases">
        <authorList>
            <person name="Lavstsen T."/>
            <person name="Jespersen J.S."/>
        </authorList>
    </citation>
    <scope>NUCLEOTIDE SEQUENCE</scope>
    <source>
        <tissue evidence="20">Brain</tissue>
    </source>
</reference>
<dbReference type="InterPro" id="IPR007110">
    <property type="entry name" value="Ig-like_dom"/>
</dbReference>
<dbReference type="Gene3D" id="2.60.40.10">
    <property type="entry name" value="Immunoglobulins"/>
    <property type="match status" value="3"/>
</dbReference>
<keyword evidence="11 17" id="KW-0472">Membrane</keyword>
<dbReference type="PANTHER" id="PTHR47387:SF1">
    <property type="entry name" value="NECTIN-2"/>
    <property type="match status" value="1"/>
</dbReference>
<dbReference type="InterPro" id="IPR003599">
    <property type="entry name" value="Ig_sub"/>
</dbReference>
<feature type="transmembrane region" description="Helical" evidence="17">
    <location>
        <begin position="348"/>
        <end position="370"/>
    </location>
</feature>
<dbReference type="EMBL" id="HAEH01013802">
    <property type="protein sequence ID" value="SBR98356.1"/>
    <property type="molecule type" value="Transcribed_RNA"/>
</dbReference>
<feature type="domain" description="Ig-like" evidence="19">
    <location>
        <begin position="151"/>
        <end position="242"/>
    </location>
</feature>
<dbReference type="InterPro" id="IPR013783">
    <property type="entry name" value="Ig-like_fold"/>
</dbReference>
<dbReference type="InterPro" id="IPR013162">
    <property type="entry name" value="CD80_C2-set"/>
</dbReference>
<evidence type="ECO:0000256" key="4">
    <source>
        <dbReference type="ARBA" id="ARBA00022475"/>
    </source>
</evidence>
<feature type="region of interest" description="Disordered" evidence="16">
    <location>
        <begin position="378"/>
        <end position="401"/>
    </location>
</feature>
<organism evidence="20">
    <name type="scientific">Nothobranchius rachovii</name>
    <name type="common">bluefin notho</name>
    <dbReference type="NCBI Taxonomy" id="451742"/>
    <lineage>
        <taxon>Eukaryota</taxon>
        <taxon>Metazoa</taxon>
        <taxon>Chordata</taxon>
        <taxon>Craniata</taxon>
        <taxon>Vertebrata</taxon>
        <taxon>Euteleostomi</taxon>
        <taxon>Actinopterygii</taxon>
        <taxon>Neopterygii</taxon>
        <taxon>Teleostei</taxon>
        <taxon>Neoteleostei</taxon>
        <taxon>Acanthomorphata</taxon>
        <taxon>Ovalentaria</taxon>
        <taxon>Atherinomorphae</taxon>
        <taxon>Cyprinodontiformes</taxon>
        <taxon>Nothobranchiidae</taxon>
        <taxon>Nothobranchius</taxon>
    </lineage>
</organism>
<feature type="chain" id="PRO_5008377334" evidence="18">
    <location>
        <begin position="33"/>
        <end position="497"/>
    </location>
</feature>
<dbReference type="GO" id="GO:0007155">
    <property type="term" value="P:cell adhesion"/>
    <property type="evidence" value="ECO:0007669"/>
    <property type="project" value="UniProtKB-KW"/>
</dbReference>
<keyword evidence="9" id="KW-0965">Cell junction</keyword>
<evidence type="ECO:0000256" key="15">
    <source>
        <dbReference type="ARBA" id="ARBA00062858"/>
    </source>
</evidence>
<evidence type="ECO:0000256" key="10">
    <source>
        <dbReference type="ARBA" id="ARBA00022989"/>
    </source>
</evidence>
<dbReference type="InterPro" id="IPR036179">
    <property type="entry name" value="Ig-like_dom_sf"/>
</dbReference>
<gene>
    <name evidence="20" type="primary">PVRL2</name>
</gene>
<keyword evidence="13" id="KW-0325">Glycoprotein</keyword>
<keyword evidence="10 17" id="KW-1133">Transmembrane helix</keyword>
<sequence length="497" mass="53401">MARNDALNWPDGAKMIGVLVAASILLQHGTWGQQVKVEGEVLSYPGQTVNLRCSFPDVTGVQLTMVSWLYEPKDGTRQNIAVLHPNHDPSYPDSPLKGRVSFTQSPPSLSSPSIQITGVQLTDEGKYICEYATYPGGNQQGITQLVMLAKPQNSATSVTVLAGAQPVVVARCTSANGRPPATIKWVTAADGNATMVSSAGSDNTVTVTSEYRLAPKSSDNGKDISCLVDHRTQAKTESIPLKLAVQYAPEVRIEGYDNNWYIGRTNAVLICQANGNPFPTSITWKAAAGAMPDTVQITQNELKVLKVDESVNTTFVCEVKNGIGTSKEQVAVFVRVHRLPEKGPATGGIIGGIIAVIVILVIIGTGIAMWRKYANKKLNGDGPPKYKPPPPTKINSSKLNPAYTPVNYDRTALNQFYATQSPEPVTDLDAHPDDVDDHDPGTKDGQHYISASPSGWDDPGNDDALPPYSSKNNEPHDYNGGINIGREESFVSPPMIV</sequence>
<evidence type="ECO:0000256" key="7">
    <source>
        <dbReference type="ARBA" id="ARBA00022737"/>
    </source>
</evidence>
<accession>A0A1A8QXI1</accession>
<evidence type="ECO:0000256" key="18">
    <source>
        <dbReference type="SAM" id="SignalP"/>
    </source>
</evidence>
<dbReference type="PANTHER" id="PTHR47387">
    <property type="entry name" value="NECTIN-2"/>
    <property type="match status" value="1"/>
</dbReference>
<evidence type="ECO:0000256" key="13">
    <source>
        <dbReference type="ARBA" id="ARBA00023180"/>
    </source>
</evidence>
<dbReference type="SMART" id="SM00409">
    <property type="entry name" value="IG"/>
    <property type="match status" value="2"/>
</dbReference>
<keyword evidence="5 17" id="KW-0812">Transmembrane</keyword>
<evidence type="ECO:0000256" key="14">
    <source>
        <dbReference type="ARBA" id="ARBA00058274"/>
    </source>
</evidence>
<proteinExistence type="inferred from homology"/>
<comment type="subunit">
    <text evidence="15">Cis- and trans-homodimer. Can form trans-heterodimers.</text>
</comment>
<evidence type="ECO:0000256" key="6">
    <source>
        <dbReference type="ARBA" id="ARBA00022729"/>
    </source>
</evidence>
<name>A0A1A8QXI1_9TELE</name>
<evidence type="ECO:0000256" key="11">
    <source>
        <dbReference type="ARBA" id="ARBA00023136"/>
    </source>
</evidence>
<dbReference type="PROSITE" id="PS50835">
    <property type="entry name" value="IG_LIKE"/>
    <property type="match status" value="3"/>
</dbReference>
<comment type="similarity">
    <text evidence="3">Belongs to the nectin family.</text>
</comment>
<feature type="region of interest" description="Disordered" evidence="16">
    <location>
        <begin position="423"/>
        <end position="497"/>
    </location>
</feature>
<feature type="domain" description="Ig-like" evidence="19">
    <location>
        <begin position="46"/>
        <end position="129"/>
    </location>
</feature>
<evidence type="ECO:0000256" key="16">
    <source>
        <dbReference type="SAM" id="MobiDB-lite"/>
    </source>
</evidence>
<dbReference type="FunFam" id="2.60.40.10:FF:000304">
    <property type="entry name" value="Nectin cell adhesion molecule 1"/>
    <property type="match status" value="1"/>
</dbReference>
<comment type="subcellular location">
    <subcellularLocation>
        <location evidence="2">Cell junction</location>
        <location evidence="2">Adherens junction</location>
    </subcellularLocation>
    <subcellularLocation>
        <location evidence="1">Cell membrane</location>
        <topology evidence="1">Single-pass type I membrane protein</topology>
    </subcellularLocation>
</comment>
<evidence type="ECO:0000256" key="3">
    <source>
        <dbReference type="ARBA" id="ARBA00007810"/>
    </source>
</evidence>
<dbReference type="InterPro" id="IPR052659">
    <property type="entry name" value="Nectin/PVR"/>
</dbReference>
<feature type="signal peptide" evidence="18">
    <location>
        <begin position="1"/>
        <end position="32"/>
    </location>
</feature>
<keyword evidence="7" id="KW-0677">Repeat</keyword>
<keyword evidence="6 18" id="KW-0732">Signal</keyword>
<dbReference type="GO" id="GO:0005886">
    <property type="term" value="C:plasma membrane"/>
    <property type="evidence" value="ECO:0007669"/>
    <property type="project" value="UniProtKB-SubCell"/>
</dbReference>
<comment type="function">
    <text evidence="14">Cell adhesion molecule that promotes cell-cell contacts and plays important roles in the development of the nervous system. Acts by forming homophilic or heterophilic trans-dimers.</text>
</comment>
<keyword evidence="12" id="KW-1015">Disulfide bond</keyword>
<dbReference type="Pfam" id="PF07686">
    <property type="entry name" value="V-set"/>
    <property type="match status" value="1"/>
</dbReference>
<evidence type="ECO:0000256" key="17">
    <source>
        <dbReference type="SAM" id="Phobius"/>
    </source>
</evidence>
<dbReference type="Pfam" id="PF08205">
    <property type="entry name" value="C2-set_2"/>
    <property type="match status" value="1"/>
</dbReference>
<evidence type="ECO:0000256" key="12">
    <source>
        <dbReference type="ARBA" id="ARBA00023157"/>
    </source>
</evidence>
<feature type="domain" description="Ig-like" evidence="19">
    <location>
        <begin position="249"/>
        <end position="333"/>
    </location>
</feature>
<dbReference type="SUPFAM" id="SSF48726">
    <property type="entry name" value="Immunoglobulin"/>
    <property type="match status" value="3"/>
</dbReference>
<reference evidence="20" key="2">
    <citation type="submission" date="2016-06" db="EMBL/GenBank/DDBJ databases">
        <title>The genome of a short-lived fish provides insights into sex chromosome evolution and the genetic control of aging.</title>
        <authorList>
            <person name="Reichwald K."/>
            <person name="Felder M."/>
            <person name="Petzold A."/>
            <person name="Koch P."/>
            <person name="Groth M."/>
            <person name="Platzer M."/>
        </authorList>
    </citation>
    <scope>NUCLEOTIDE SEQUENCE</scope>
    <source>
        <tissue evidence="20">Brain</tissue>
    </source>
</reference>
<dbReference type="SMART" id="SM00406">
    <property type="entry name" value="IGv"/>
    <property type="match status" value="1"/>
</dbReference>
<evidence type="ECO:0000313" key="20">
    <source>
        <dbReference type="EMBL" id="SBR98356.1"/>
    </source>
</evidence>
<evidence type="ECO:0000256" key="2">
    <source>
        <dbReference type="ARBA" id="ARBA00004536"/>
    </source>
</evidence>
<protein>
    <submittedName>
        <fullName evidence="20">Poliovirus receptor-related 2 (Herpesvirus entry mediator B)</fullName>
    </submittedName>
</protein>
<evidence type="ECO:0000256" key="9">
    <source>
        <dbReference type="ARBA" id="ARBA00022949"/>
    </source>
</evidence>
<evidence type="ECO:0000259" key="19">
    <source>
        <dbReference type="PROSITE" id="PS50835"/>
    </source>
</evidence>
<evidence type="ECO:0000256" key="8">
    <source>
        <dbReference type="ARBA" id="ARBA00022889"/>
    </source>
</evidence>
<feature type="compositionally biased region" description="Basic and acidic residues" evidence="16">
    <location>
        <begin position="428"/>
        <end position="446"/>
    </location>
</feature>
<keyword evidence="8" id="KW-0130">Cell adhesion</keyword>
<dbReference type="GO" id="GO:0005912">
    <property type="term" value="C:adherens junction"/>
    <property type="evidence" value="ECO:0007669"/>
    <property type="project" value="UniProtKB-SubCell"/>
</dbReference>
<evidence type="ECO:0000256" key="1">
    <source>
        <dbReference type="ARBA" id="ARBA00004251"/>
    </source>
</evidence>